<keyword evidence="5 9" id="KW-1133">Transmembrane helix</keyword>
<dbReference type="PANTHER" id="PTHR12137">
    <property type="entry name" value="CARBOHYDRATE SULFOTRANSFERASE"/>
    <property type="match status" value="1"/>
</dbReference>
<dbReference type="Pfam" id="PF03567">
    <property type="entry name" value="Sulfotransfer_2"/>
    <property type="match status" value="1"/>
</dbReference>
<evidence type="ECO:0000256" key="2">
    <source>
        <dbReference type="ARBA" id="ARBA00006339"/>
    </source>
</evidence>
<evidence type="ECO:0008006" key="12">
    <source>
        <dbReference type="Google" id="ProtNLM"/>
    </source>
</evidence>
<keyword evidence="6" id="KW-0333">Golgi apparatus</keyword>
<comment type="subcellular location">
    <subcellularLocation>
        <location evidence="1">Golgi apparatus membrane</location>
        <topology evidence="1">Single-pass type II membrane protein</topology>
    </subcellularLocation>
</comment>
<dbReference type="Proteomes" id="UP001061958">
    <property type="component" value="Unassembled WGS sequence"/>
</dbReference>
<evidence type="ECO:0000256" key="8">
    <source>
        <dbReference type="ARBA" id="ARBA00023180"/>
    </source>
</evidence>
<accession>A0A9C7UQY9</accession>
<dbReference type="AlphaFoldDB" id="A0A9C7UQY9"/>
<dbReference type="InterPro" id="IPR005331">
    <property type="entry name" value="Sulfotransferase"/>
</dbReference>
<evidence type="ECO:0000256" key="6">
    <source>
        <dbReference type="ARBA" id="ARBA00023034"/>
    </source>
</evidence>
<keyword evidence="3" id="KW-0808">Transferase</keyword>
<comment type="caution">
    <text evidence="10">The sequence shown here is derived from an EMBL/GenBank/DDBJ whole genome shotgun (WGS) entry which is preliminary data.</text>
</comment>
<sequence length="338" mass="40379">MRNTAPLFIFVLFILIVSDLLWHIRSKYSRQVGVEPLDTQEERELIRKAISENWCPYWKKQTLDSRHFFWKQKHVSGRSVMYRKKLVSRIIVSEKLKLVYCPIPKAASSTWKYLIRREEGVEDYWNLTSSHSRATSGLKYLIDYPSEEIERILTSPEYLKFTFVRNPYTRMLSCYVDKFQNKDKGSSEYRKFMGHLFGWWDENLFENYSITPEERNLMKKHKFQNKALRGPRPSFSQFIRTVVKQKRDRMNEHWAPQWYICGIDIIPYDFVGKLEHLEDDAQLVLSWIANKSVHLPTSEEIGFPSTQARLLEDVFFDINSMFLIRKAFAPDFKILGYH</sequence>
<dbReference type="GO" id="GO:0000139">
    <property type="term" value="C:Golgi membrane"/>
    <property type="evidence" value="ECO:0007669"/>
    <property type="project" value="UniProtKB-SubCell"/>
</dbReference>
<evidence type="ECO:0000256" key="3">
    <source>
        <dbReference type="ARBA" id="ARBA00022679"/>
    </source>
</evidence>
<reference evidence="10" key="2">
    <citation type="submission" date="2022-01" db="EMBL/GenBank/DDBJ databases">
        <authorList>
            <person name="Hirooka S."/>
            <person name="Miyagishima S.Y."/>
        </authorList>
    </citation>
    <scope>NUCLEOTIDE SEQUENCE</scope>
    <source>
        <strain evidence="10">NBRC 102759</strain>
    </source>
</reference>
<name>A0A9C7UQY9_9RHOD</name>
<dbReference type="InterPro" id="IPR018011">
    <property type="entry name" value="Carb_sulfotrans_8-10"/>
</dbReference>
<protein>
    <recommendedName>
        <fullName evidence="12">Carbohydrate sulfotransferase</fullName>
    </recommendedName>
</protein>
<reference evidence="10" key="1">
    <citation type="journal article" date="2022" name="Proc. Natl. Acad. Sci. U.S.A.">
        <title>Life cycle and functional genomics of the unicellular red alga Galdieria for elucidating algal and plant evolution and industrial use.</title>
        <authorList>
            <person name="Hirooka S."/>
            <person name="Itabashi T."/>
            <person name="Ichinose T.M."/>
            <person name="Onuma R."/>
            <person name="Fujiwara T."/>
            <person name="Yamashita S."/>
            <person name="Jong L.W."/>
            <person name="Tomita R."/>
            <person name="Iwane A.H."/>
            <person name="Miyagishima S.Y."/>
        </authorList>
    </citation>
    <scope>NUCLEOTIDE SEQUENCE</scope>
    <source>
        <strain evidence="10">NBRC 102759</strain>
    </source>
</reference>
<evidence type="ECO:0000256" key="5">
    <source>
        <dbReference type="ARBA" id="ARBA00022989"/>
    </source>
</evidence>
<keyword evidence="7 9" id="KW-0472">Membrane</keyword>
<dbReference type="OrthoDB" id="3010at2759"/>
<evidence type="ECO:0000256" key="9">
    <source>
        <dbReference type="SAM" id="Phobius"/>
    </source>
</evidence>
<organism evidence="10 11">
    <name type="scientific">Galdieria partita</name>
    <dbReference type="NCBI Taxonomy" id="83374"/>
    <lineage>
        <taxon>Eukaryota</taxon>
        <taxon>Rhodophyta</taxon>
        <taxon>Bangiophyceae</taxon>
        <taxon>Galdieriales</taxon>
        <taxon>Galdieriaceae</taxon>
        <taxon>Galdieria</taxon>
    </lineage>
</organism>
<keyword evidence="11" id="KW-1185">Reference proteome</keyword>
<evidence type="ECO:0000313" key="10">
    <source>
        <dbReference type="EMBL" id="GJQ11962.1"/>
    </source>
</evidence>
<keyword evidence="4 9" id="KW-0812">Transmembrane</keyword>
<evidence type="ECO:0000256" key="1">
    <source>
        <dbReference type="ARBA" id="ARBA00004323"/>
    </source>
</evidence>
<dbReference type="Gene3D" id="3.40.50.300">
    <property type="entry name" value="P-loop containing nucleotide triphosphate hydrolases"/>
    <property type="match status" value="1"/>
</dbReference>
<dbReference type="InterPro" id="IPR027417">
    <property type="entry name" value="P-loop_NTPase"/>
</dbReference>
<feature type="transmembrane region" description="Helical" evidence="9">
    <location>
        <begin position="6"/>
        <end position="24"/>
    </location>
</feature>
<dbReference type="GO" id="GO:0016051">
    <property type="term" value="P:carbohydrate biosynthetic process"/>
    <property type="evidence" value="ECO:0007669"/>
    <property type="project" value="InterPro"/>
</dbReference>
<gene>
    <name evidence="10" type="ORF">GpartN1_g3753.t1</name>
</gene>
<dbReference type="GO" id="GO:0008146">
    <property type="term" value="F:sulfotransferase activity"/>
    <property type="evidence" value="ECO:0007669"/>
    <property type="project" value="InterPro"/>
</dbReference>
<dbReference type="EMBL" id="BQMJ01000029">
    <property type="protein sequence ID" value="GJQ11962.1"/>
    <property type="molecule type" value="Genomic_DNA"/>
</dbReference>
<evidence type="ECO:0000256" key="4">
    <source>
        <dbReference type="ARBA" id="ARBA00022692"/>
    </source>
</evidence>
<proteinExistence type="inferred from homology"/>
<keyword evidence="8" id="KW-0325">Glycoprotein</keyword>
<evidence type="ECO:0000313" key="11">
    <source>
        <dbReference type="Proteomes" id="UP001061958"/>
    </source>
</evidence>
<evidence type="ECO:0000256" key="7">
    <source>
        <dbReference type="ARBA" id="ARBA00023136"/>
    </source>
</evidence>
<dbReference type="PANTHER" id="PTHR12137:SF54">
    <property type="entry name" value="CARBOHYDRATE SULFOTRANSFERASE"/>
    <property type="match status" value="1"/>
</dbReference>
<comment type="similarity">
    <text evidence="2">Belongs to the sulfotransferase 2 family.</text>
</comment>